<reference evidence="8" key="1">
    <citation type="submission" date="2019-01" db="EMBL/GenBank/DDBJ databases">
        <title>Gri0909 isolated from a small marine red alga.</title>
        <authorList>
            <person name="Kim J."/>
            <person name="Jeong S.E."/>
            <person name="Jeon C.O."/>
        </authorList>
    </citation>
    <scope>NUCLEOTIDE SEQUENCE [LARGE SCALE GENOMIC DNA]</scope>
    <source>
        <strain evidence="8">Gri0909</strain>
    </source>
</reference>
<evidence type="ECO:0000313" key="8">
    <source>
        <dbReference type="Proteomes" id="UP000287447"/>
    </source>
</evidence>
<comment type="caution">
    <text evidence="7">The sequence shown here is derived from an EMBL/GenBank/DDBJ whole genome shotgun (WGS) entry which is preliminary data.</text>
</comment>
<dbReference type="InterPro" id="IPR043428">
    <property type="entry name" value="LivM-like"/>
</dbReference>
<evidence type="ECO:0000256" key="3">
    <source>
        <dbReference type="ARBA" id="ARBA00022692"/>
    </source>
</evidence>
<feature type="transmembrane region" description="Helical" evidence="6">
    <location>
        <begin position="23"/>
        <end position="41"/>
    </location>
</feature>
<evidence type="ECO:0000256" key="5">
    <source>
        <dbReference type="ARBA" id="ARBA00023136"/>
    </source>
</evidence>
<evidence type="ECO:0000256" key="4">
    <source>
        <dbReference type="ARBA" id="ARBA00022989"/>
    </source>
</evidence>
<dbReference type="Proteomes" id="UP000287447">
    <property type="component" value="Unassembled WGS sequence"/>
</dbReference>
<dbReference type="PANTHER" id="PTHR30482">
    <property type="entry name" value="HIGH-AFFINITY BRANCHED-CHAIN AMINO ACID TRANSPORT SYSTEM PERMEASE"/>
    <property type="match status" value="1"/>
</dbReference>
<evidence type="ECO:0000313" key="7">
    <source>
        <dbReference type="EMBL" id="RVU39796.1"/>
    </source>
</evidence>
<feature type="transmembrane region" description="Helical" evidence="6">
    <location>
        <begin position="100"/>
        <end position="118"/>
    </location>
</feature>
<dbReference type="GO" id="GO:0015658">
    <property type="term" value="F:branched-chain amino acid transmembrane transporter activity"/>
    <property type="evidence" value="ECO:0007669"/>
    <property type="project" value="InterPro"/>
</dbReference>
<protein>
    <submittedName>
        <fullName evidence="7">Branched-chain amino acid ABC transporter permease</fullName>
    </submittedName>
</protein>
<keyword evidence="5 6" id="KW-0472">Membrane</keyword>
<dbReference type="OrthoDB" id="9804361at2"/>
<proteinExistence type="predicted"/>
<evidence type="ECO:0000256" key="2">
    <source>
        <dbReference type="ARBA" id="ARBA00022475"/>
    </source>
</evidence>
<dbReference type="CDD" id="cd06581">
    <property type="entry name" value="TM_PBP1_LivM_like"/>
    <property type="match status" value="1"/>
</dbReference>
<dbReference type="AlphaFoldDB" id="A0A3S2WDA2"/>
<keyword evidence="2" id="KW-1003">Cell membrane</keyword>
<feature type="transmembrane region" description="Helical" evidence="6">
    <location>
        <begin position="73"/>
        <end position="93"/>
    </location>
</feature>
<accession>A0A3S2WDA2</accession>
<keyword evidence="4 6" id="KW-1133">Transmembrane helix</keyword>
<comment type="subcellular location">
    <subcellularLocation>
        <location evidence="1">Cell membrane</location>
        <topology evidence="1">Multi-pass membrane protein</topology>
    </subcellularLocation>
</comment>
<feature type="transmembrane region" description="Helical" evidence="6">
    <location>
        <begin position="149"/>
        <end position="168"/>
    </location>
</feature>
<feature type="transmembrane region" description="Helical" evidence="6">
    <location>
        <begin position="235"/>
        <end position="258"/>
    </location>
</feature>
<dbReference type="GO" id="GO:0005886">
    <property type="term" value="C:plasma membrane"/>
    <property type="evidence" value="ECO:0007669"/>
    <property type="project" value="UniProtKB-SubCell"/>
</dbReference>
<dbReference type="Pfam" id="PF02653">
    <property type="entry name" value="BPD_transp_2"/>
    <property type="match status" value="1"/>
</dbReference>
<dbReference type="InterPro" id="IPR001851">
    <property type="entry name" value="ABC_transp_permease"/>
</dbReference>
<name>A0A3S2WDA2_9PROT</name>
<keyword evidence="8" id="KW-1185">Reference proteome</keyword>
<organism evidence="7 8">
    <name type="scientific">Hwanghaeella grinnelliae</name>
    <dbReference type="NCBI Taxonomy" id="2500179"/>
    <lineage>
        <taxon>Bacteria</taxon>
        <taxon>Pseudomonadati</taxon>
        <taxon>Pseudomonadota</taxon>
        <taxon>Alphaproteobacteria</taxon>
        <taxon>Rhodospirillales</taxon>
        <taxon>Rhodospirillaceae</taxon>
        <taxon>Hwanghaeella</taxon>
    </lineage>
</organism>
<gene>
    <name evidence="7" type="ORF">EOI86_07505</name>
</gene>
<sequence length="305" mass="33521">MVLLAFAPPIIEALDQAFWLDVFTRMLILSIAAASLNLILGFGGMVSFGHAAFLGIGAYAVGIPAYYDEYSGFLHILLAVACAALYALITGAISLRTKGVHFIMITMAFGQMMFYGFVSLEEYGGDDGLIIYERSNFGDLIDMYDDTTFYYVCLVSLAVVLFIVHRLVNSRFGMVVKGSKSNERRMGALGFPTYRYRLTAYVISGAICGYAGALLGNFTEFISPEMMDWTRSGELIFMVVLGGTATIFGPVYGVLAFLVIEEILSAITTYWHLIFGLLLVLVVLFVQGGIAGLLRRWFSKKKEAV</sequence>
<evidence type="ECO:0000256" key="1">
    <source>
        <dbReference type="ARBA" id="ARBA00004651"/>
    </source>
</evidence>
<keyword evidence="3 6" id="KW-0812">Transmembrane</keyword>
<evidence type="ECO:0000256" key="6">
    <source>
        <dbReference type="SAM" id="Phobius"/>
    </source>
</evidence>
<feature type="transmembrane region" description="Helical" evidence="6">
    <location>
        <begin position="48"/>
        <end position="67"/>
    </location>
</feature>
<dbReference type="PANTHER" id="PTHR30482:SF17">
    <property type="entry name" value="ABC TRANSPORTER ATP-BINDING PROTEIN"/>
    <property type="match status" value="1"/>
</dbReference>
<feature type="transmembrane region" description="Helical" evidence="6">
    <location>
        <begin position="270"/>
        <end position="294"/>
    </location>
</feature>
<dbReference type="EMBL" id="SADE01000001">
    <property type="protein sequence ID" value="RVU39796.1"/>
    <property type="molecule type" value="Genomic_DNA"/>
</dbReference>